<reference evidence="8 9" key="1">
    <citation type="submission" date="2016-02" db="EMBL/GenBank/DDBJ databases">
        <title>Discovery of a natural microsporidian pathogen with a broad tissue tropism in Caenorhabditis elegans.</title>
        <authorList>
            <person name="Luallen R.J."/>
            <person name="Reinke A.W."/>
            <person name="Tong L."/>
            <person name="Botts M.R."/>
            <person name="Felix M.-A."/>
            <person name="Troemel E.R."/>
        </authorList>
    </citation>
    <scope>NUCLEOTIDE SEQUENCE [LARGE SCALE GENOMIC DNA]</scope>
    <source>
        <strain evidence="8 9">JUm2807</strain>
    </source>
</reference>
<dbReference type="InterPro" id="IPR024931">
    <property type="entry name" value="Importin_alpha"/>
</dbReference>
<dbReference type="AlphaFoldDB" id="A0A177EJN1"/>
<dbReference type="InterPro" id="IPR002652">
    <property type="entry name" value="Importin-a_IBB"/>
</dbReference>
<dbReference type="Proteomes" id="UP000185944">
    <property type="component" value="Unassembled WGS sequence"/>
</dbReference>
<dbReference type="RefSeq" id="XP_067545650.1">
    <property type="nucleotide sequence ID" value="XM_067689494.1"/>
</dbReference>
<proteinExistence type="inferred from homology"/>
<keyword evidence="4 5" id="KW-0653">Protein transport</keyword>
<feature type="domain" description="IBB" evidence="7">
    <location>
        <begin position="3"/>
        <end position="68"/>
    </location>
</feature>
<dbReference type="Gene3D" id="1.20.5.690">
    <property type="entry name" value="Importin-alpha, importin-beta-binding domain"/>
    <property type="match status" value="1"/>
</dbReference>
<accession>A0A177EJN1</accession>
<keyword evidence="3" id="KW-0677">Repeat</keyword>
<dbReference type="Pfam" id="PF01749">
    <property type="entry name" value="IBB"/>
    <property type="match status" value="1"/>
</dbReference>
<dbReference type="EMBL" id="LTDL01000011">
    <property type="protein sequence ID" value="OAG32157.1"/>
    <property type="molecule type" value="Genomic_DNA"/>
</dbReference>
<keyword evidence="2 5" id="KW-0813">Transport</keyword>
<evidence type="ECO:0000259" key="7">
    <source>
        <dbReference type="Pfam" id="PF01749"/>
    </source>
</evidence>
<evidence type="ECO:0000313" key="8">
    <source>
        <dbReference type="EMBL" id="OAG32157.1"/>
    </source>
</evidence>
<feature type="repeat" description="ARM" evidence="6">
    <location>
        <begin position="146"/>
        <end position="188"/>
    </location>
</feature>
<comment type="similarity">
    <text evidence="1 5">Belongs to the importin alpha family.</text>
</comment>
<evidence type="ECO:0000256" key="3">
    <source>
        <dbReference type="ARBA" id="ARBA00022737"/>
    </source>
</evidence>
<dbReference type="GO" id="GO:0006606">
    <property type="term" value="P:protein import into nucleus"/>
    <property type="evidence" value="ECO:0007669"/>
    <property type="project" value="InterPro"/>
</dbReference>
<keyword evidence="9" id="KW-1185">Reference proteome</keyword>
<evidence type="ECO:0000313" key="9">
    <source>
        <dbReference type="Proteomes" id="UP000185944"/>
    </source>
</evidence>
<evidence type="ECO:0000256" key="5">
    <source>
        <dbReference type="PIRNR" id="PIRNR005673"/>
    </source>
</evidence>
<dbReference type="PROSITE" id="PS50176">
    <property type="entry name" value="ARM_REPEAT"/>
    <property type="match status" value="1"/>
</dbReference>
<dbReference type="InterPro" id="IPR000225">
    <property type="entry name" value="Armadillo"/>
</dbReference>
<evidence type="ECO:0000256" key="6">
    <source>
        <dbReference type="PROSITE-ProRule" id="PRU00259"/>
    </source>
</evidence>
<evidence type="ECO:0000256" key="2">
    <source>
        <dbReference type="ARBA" id="ARBA00022448"/>
    </source>
</evidence>
<dbReference type="GO" id="GO:0061608">
    <property type="term" value="F:nuclear import signal receptor activity"/>
    <property type="evidence" value="ECO:0007669"/>
    <property type="project" value="InterPro"/>
</dbReference>
<comment type="caution">
    <text evidence="8">The sequence shown here is derived from an EMBL/GenBank/DDBJ whole genome shotgun (WGS) entry which is preliminary data.</text>
</comment>
<dbReference type="OrthoDB" id="29145at2759"/>
<dbReference type="InterPro" id="IPR011989">
    <property type="entry name" value="ARM-like"/>
</dbReference>
<gene>
    <name evidence="8" type="ORF">NEDG_02076</name>
</gene>
<organism evidence="8 9">
    <name type="scientific">Nematocida displodere</name>
    <dbReference type="NCBI Taxonomy" id="1805483"/>
    <lineage>
        <taxon>Eukaryota</taxon>
        <taxon>Fungi</taxon>
        <taxon>Fungi incertae sedis</taxon>
        <taxon>Microsporidia</taxon>
        <taxon>Nematocida</taxon>
    </lineage>
</organism>
<dbReference type="STRING" id="1805483.A0A177EJN1"/>
<name>A0A177EJN1_9MICR</name>
<sequence>MNHDYKNSGRCAKTERESRASTAIEIRNQKRNDMLQKKRTMAFVKGPSQYNISEMAEKINSTDIDKIVEGATEIRRLLSAEKCPPIDSIVMTGLTTVFGRLINPANPVFANIAEEKVIKVIHEASWVLTNISSGNNLQTMAVIKSGAVKHLVGLLLMNNEEIQDQGVWALGNIAGDCEAARDIVINAGATEPILALIKKQLDNPNRRADYLRNLSWALSNMNRGRSPPPTYQHMERCLEMISYLVSVDDPEVVSDAYWALSYICDAGIAQVDLVIGTGLIESTMERLASFQKNMPHGEHKMFSQFREQTISPIIRTLGNIATYEDKHTDYIIGLGLIGILKKIFSLPMDHRKSIRVKKEICWVISNITAGTPEQIDQVIKEGFLEILACALKNSDNLTKIEACWALCNASMHIDTHIHQVREVGRSGAIVAFSKFLPTVKNDAKIAKVILDCLSNLLECGRVDSLGGENHIAAEIEGSSLLDQIEELQAVDNYAVASTAEKIIRNYFDGQ</sequence>
<evidence type="ECO:0000256" key="1">
    <source>
        <dbReference type="ARBA" id="ARBA00010394"/>
    </source>
</evidence>
<dbReference type="PIRSF" id="PIRSF005673">
    <property type="entry name" value="Importin_alpha"/>
    <property type="match status" value="1"/>
</dbReference>
<dbReference type="Pfam" id="PF00514">
    <property type="entry name" value="Arm"/>
    <property type="match status" value="2"/>
</dbReference>
<dbReference type="InterPro" id="IPR036975">
    <property type="entry name" value="Importin-a_IBB_sf"/>
</dbReference>
<evidence type="ECO:0000256" key="4">
    <source>
        <dbReference type="ARBA" id="ARBA00022927"/>
    </source>
</evidence>
<dbReference type="SMART" id="SM00185">
    <property type="entry name" value="ARM"/>
    <property type="match status" value="6"/>
</dbReference>
<dbReference type="SUPFAM" id="SSF48371">
    <property type="entry name" value="ARM repeat"/>
    <property type="match status" value="1"/>
</dbReference>
<dbReference type="VEuPathDB" id="MicrosporidiaDB:NEDG_02076"/>
<dbReference type="Gene3D" id="1.25.10.10">
    <property type="entry name" value="Leucine-rich Repeat Variant"/>
    <property type="match status" value="1"/>
</dbReference>
<protein>
    <recommendedName>
        <fullName evidence="5">Importin subunit alpha</fullName>
    </recommendedName>
</protein>
<dbReference type="InterPro" id="IPR016024">
    <property type="entry name" value="ARM-type_fold"/>
</dbReference>
<dbReference type="GO" id="GO:0005737">
    <property type="term" value="C:cytoplasm"/>
    <property type="evidence" value="ECO:0007669"/>
    <property type="project" value="InterPro"/>
</dbReference>
<dbReference type="GeneID" id="93648426"/>
<dbReference type="PANTHER" id="PTHR23316">
    <property type="entry name" value="IMPORTIN ALPHA"/>
    <property type="match status" value="1"/>
</dbReference>